<feature type="region of interest" description="Disordered" evidence="1">
    <location>
        <begin position="25"/>
        <end position="44"/>
    </location>
</feature>
<evidence type="ECO:0000256" key="1">
    <source>
        <dbReference type="SAM" id="MobiDB-lite"/>
    </source>
</evidence>
<dbReference type="EMBL" id="CP015208">
    <property type="protein sequence ID" value="AOY56651.1"/>
    <property type="molecule type" value="Genomic_DNA"/>
</dbReference>
<feature type="compositionally biased region" description="Polar residues" evidence="1">
    <location>
        <begin position="31"/>
        <end position="44"/>
    </location>
</feature>
<organism evidence="2 3">
    <name type="scientific">Candidatus Rhodoluna planktonica</name>
    <dbReference type="NCBI Taxonomy" id="535712"/>
    <lineage>
        <taxon>Bacteria</taxon>
        <taxon>Bacillati</taxon>
        <taxon>Actinomycetota</taxon>
        <taxon>Actinomycetes</taxon>
        <taxon>Micrococcales</taxon>
        <taxon>Microbacteriaceae</taxon>
        <taxon>Luna cluster</taxon>
        <taxon>Luna-1 subcluster</taxon>
        <taxon>Rhodoluna</taxon>
    </lineage>
</organism>
<sequence length="68" mass="7130">MNEKAIQAELTAETKASVVSGLGYPAGRNEVSPTRTGWTASQSSAEITVSRETLQSAGEFTAVEQKNG</sequence>
<dbReference type="AlphaFoldDB" id="A0A1D9E0S7"/>
<dbReference type="RefSeq" id="WP_070955148.1">
    <property type="nucleotide sequence ID" value="NZ_CP015208.1"/>
</dbReference>
<dbReference type="KEGG" id="rpla:A4Z71_06880"/>
<gene>
    <name evidence="2" type="ORF">A4Z71_06880</name>
</gene>
<dbReference type="STRING" id="535712.A4Z71_06880"/>
<proteinExistence type="predicted"/>
<evidence type="ECO:0000313" key="3">
    <source>
        <dbReference type="Proteomes" id="UP000243784"/>
    </source>
</evidence>
<reference evidence="2 3" key="1">
    <citation type="journal article" date="2016" name="Biochim. Biophys. Acta">
        <title>Photochemical characterization of actinorhodopsin and its functional existence in the natural host.</title>
        <authorList>
            <person name="Nakamura S."/>
            <person name="Kikukawa T."/>
            <person name="Tamogami J."/>
            <person name="Kamiya M."/>
            <person name="Aizawa T."/>
            <person name="Hahn M.W."/>
            <person name="Ihara K."/>
            <person name="Kamo N."/>
            <person name="Demura M."/>
        </authorList>
    </citation>
    <scope>NUCLEOTIDE SEQUENCE [LARGE SCALE GENOMIC DNA]</scope>
    <source>
        <strain evidence="2 3">MWH-Dar1</strain>
    </source>
</reference>
<dbReference type="Proteomes" id="UP000243784">
    <property type="component" value="Chromosome"/>
</dbReference>
<protein>
    <submittedName>
        <fullName evidence="2">Uncharacterized protein</fullName>
    </submittedName>
</protein>
<name>A0A1D9E0S7_9MICO</name>
<evidence type="ECO:0000313" key="2">
    <source>
        <dbReference type="EMBL" id="AOY56651.1"/>
    </source>
</evidence>
<accession>A0A1D9E0S7</accession>
<keyword evidence="3" id="KW-1185">Reference proteome</keyword>